<organism evidence="2 3">
    <name type="scientific">Novosphingobium fluoreni</name>
    <dbReference type="NCBI Taxonomy" id="1391222"/>
    <lineage>
        <taxon>Bacteria</taxon>
        <taxon>Pseudomonadati</taxon>
        <taxon>Pseudomonadota</taxon>
        <taxon>Alphaproteobacteria</taxon>
        <taxon>Sphingomonadales</taxon>
        <taxon>Sphingomonadaceae</taxon>
        <taxon>Novosphingobium</taxon>
    </lineage>
</organism>
<name>A0A7W6C8K0_9SPHN</name>
<gene>
    <name evidence="2" type="ORF">GGR39_003241</name>
</gene>
<comment type="caution">
    <text evidence="2">The sequence shown here is derived from an EMBL/GenBank/DDBJ whole genome shotgun (WGS) entry which is preliminary data.</text>
</comment>
<sequence length="357" mass="41824">MPDDKATDLSESLRDKVFYLLAKKRGTLLCEQKLFVGVPGNVALCSQAAYCGGMSSNAPSWLKRFTFDRVDRGPFELRLDRYVDQISDDEVRLAETLDYMCRAITEEYRVRRALGKNHTQYRSPRKWLKPVCYNAILTCMHLDVIKELAERQERYGRFKRGPKTKRSIFDDALKGIFAHEGPPTAQQLRDPNRPELSKGRELLDRKDRERLANEMQWGFRHYAEPSELNGFNRAFPLHRKNSADPRDVAPKLYRQVVKRRILFRFWYSSGETEHYRGRYSDRLENDAESLGLRFERLAHQCRIRLAFANRISNDDDDDDDDDDGVVSYEDDEHGENLFTQRDDAVEFGDDDTWVEDD</sequence>
<dbReference type="RefSeq" id="WP_183618621.1">
    <property type="nucleotide sequence ID" value="NZ_JACIDY010000010.1"/>
</dbReference>
<proteinExistence type="predicted"/>
<evidence type="ECO:0000313" key="2">
    <source>
        <dbReference type="EMBL" id="MBB3941561.1"/>
    </source>
</evidence>
<keyword evidence="3" id="KW-1185">Reference proteome</keyword>
<evidence type="ECO:0000256" key="1">
    <source>
        <dbReference type="SAM" id="MobiDB-lite"/>
    </source>
</evidence>
<protein>
    <submittedName>
        <fullName evidence="2">Uncharacterized protein</fullName>
    </submittedName>
</protein>
<feature type="compositionally biased region" description="Acidic residues" evidence="1">
    <location>
        <begin position="314"/>
        <end position="333"/>
    </location>
</feature>
<dbReference type="AlphaFoldDB" id="A0A7W6C8K0"/>
<reference evidence="2 3" key="1">
    <citation type="submission" date="2020-08" db="EMBL/GenBank/DDBJ databases">
        <title>Genomic Encyclopedia of Type Strains, Phase IV (KMG-IV): sequencing the most valuable type-strain genomes for metagenomic binning, comparative biology and taxonomic classification.</title>
        <authorList>
            <person name="Goeker M."/>
        </authorList>
    </citation>
    <scope>NUCLEOTIDE SEQUENCE [LARGE SCALE GENOMIC DNA]</scope>
    <source>
        <strain evidence="2 3">DSM 27568</strain>
    </source>
</reference>
<dbReference type="Proteomes" id="UP000561459">
    <property type="component" value="Unassembled WGS sequence"/>
</dbReference>
<evidence type="ECO:0000313" key="3">
    <source>
        <dbReference type="Proteomes" id="UP000561459"/>
    </source>
</evidence>
<feature type="region of interest" description="Disordered" evidence="1">
    <location>
        <begin position="313"/>
        <end position="342"/>
    </location>
</feature>
<accession>A0A7W6C8K0</accession>
<dbReference type="EMBL" id="JACIDY010000010">
    <property type="protein sequence ID" value="MBB3941561.1"/>
    <property type="molecule type" value="Genomic_DNA"/>
</dbReference>